<dbReference type="Proteomes" id="UP000183316">
    <property type="component" value="Chromosome"/>
</dbReference>
<dbReference type="SUPFAM" id="SSF51161">
    <property type="entry name" value="Trimeric LpxA-like enzymes"/>
    <property type="match status" value="1"/>
</dbReference>
<dbReference type="Gene3D" id="2.160.10.10">
    <property type="entry name" value="Hexapeptide repeat proteins"/>
    <property type="match status" value="1"/>
</dbReference>
<organism evidence="5 6">
    <name type="scientific">Escherichia coli O25b:H4</name>
    <dbReference type="NCBI Taxonomy" id="941280"/>
    <lineage>
        <taxon>Bacteria</taxon>
        <taxon>Pseudomonadati</taxon>
        <taxon>Pseudomonadota</taxon>
        <taxon>Gammaproteobacteria</taxon>
        <taxon>Enterobacterales</taxon>
        <taxon>Enterobacteriaceae</taxon>
        <taxon>Escherichia</taxon>
    </lineage>
</organism>
<dbReference type="CDD" id="cd03349">
    <property type="entry name" value="LbH_XAT"/>
    <property type="match status" value="1"/>
</dbReference>
<reference evidence="5 6" key="1">
    <citation type="submission" date="2016-03" db="EMBL/GenBank/DDBJ databases">
        <title>Genome Sequence and Comparative Pathogenic Determinants of Uropathogenic Escherichia coli O25b:H4, a Clinical Isolate from Saudi Arabia.</title>
        <authorList>
            <person name="Alyamani E.A.J."/>
            <person name="Khiyami M.A."/>
            <person name="Booq R.Y."/>
            <person name="Bahwerth F.S."/>
            <person name="Vaisvil B."/>
            <person name="Schmitt D.P."/>
            <person name="Kapatral V."/>
        </authorList>
    </citation>
    <scope>NUCLEOTIDE SEQUENCE [LARGE SCALE GENOMIC DNA]</scope>
    <source>
        <strain evidence="5 6">O25b:H4</strain>
    </source>
</reference>
<dbReference type="InterPro" id="IPR011004">
    <property type="entry name" value="Trimer_LpxA-like_sf"/>
</dbReference>
<evidence type="ECO:0000256" key="1">
    <source>
        <dbReference type="ARBA" id="ARBA00007274"/>
    </source>
</evidence>
<dbReference type="EMBL" id="CP015085">
    <property type="protein sequence ID" value="ANK03398.1"/>
    <property type="molecule type" value="Genomic_DNA"/>
</dbReference>
<evidence type="ECO:0000256" key="2">
    <source>
        <dbReference type="ARBA" id="ARBA00022679"/>
    </source>
</evidence>
<dbReference type="AlphaFoldDB" id="A0A192CBD6"/>
<dbReference type="InterPro" id="IPR050179">
    <property type="entry name" value="Trans_hexapeptide_repeat"/>
</dbReference>
<dbReference type="PANTHER" id="PTHR43300:SF11">
    <property type="entry name" value="ACETYLTRANSFERASE RV3034C-RELATED"/>
    <property type="match status" value="1"/>
</dbReference>
<keyword evidence="2 5" id="KW-0808">Transferase</keyword>
<dbReference type="PANTHER" id="PTHR43300">
    <property type="entry name" value="ACETYLTRANSFERASE"/>
    <property type="match status" value="1"/>
</dbReference>
<keyword evidence="4 5" id="KW-0012">Acyltransferase</keyword>
<dbReference type="Pfam" id="PF00132">
    <property type="entry name" value="Hexapep"/>
    <property type="match status" value="1"/>
</dbReference>
<evidence type="ECO:0000256" key="3">
    <source>
        <dbReference type="ARBA" id="ARBA00022737"/>
    </source>
</evidence>
<evidence type="ECO:0000313" key="5">
    <source>
        <dbReference type="EMBL" id="ANK03398.1"/>
    </source>
</evidence>
<evidence type="ECO:0000256" key="4">
    <source>
        <dbReference type="ARBA" id="ARBA00023315"/>
    </source>
</evidence>
<gene>
    <name evidence="5" type="ORF">WLH_02137</name>
</gene>
<name>A0A192CBD6_ECO25</name>
<evidence type="ECO:0000313" key="6">
    <source>
        <dbReference type="Proteomes" id="UP000183316"/>
    </source>
</evidence>
<dbReference type="InterPro" id="IPR001451">
    <property type="entry name" value="Hexapep"/>
</dbReference>
<dbReference type="InterPro" id="IPR018357">
    <property type="entry name" value="Hexapep_transf_CS"/>
</dbReference>
<protein>
    <submittedName>
        <fullName evidence="5">Maa</fullName>
        <ecNumber evidence="5">2.3.1.28</ecNumber>
    </submittedName>
</protein>
<dbReference type="PROSITE" id="PS00101">
    <property type="entry name" value="HEXAPEP_TRANSFERASES"/>
    <property type="match status" value="1"/>
</dbReference>
<comment type="similarity">
    <text evidence="1">Belongs to the transferase hexapeptide repeat family.</text>
</comment>
<dbReference type="GO" id="GO:0008811">
    <property type="term" value="F:chloramphenicol O-acetyltransferase activity"/>
    <property type="evidence" value="ECO:0007669"/>
    <property type="project" value="UniProtKB-EC"/>
</dbReference>
<proteinExistence type="inferred from homology"/>
<accession>A0A192CBD6</accession>
<dbReference type="EC" id="2.3.1.28" evidence="5"/>
<keyword evidence="3" id="KW-0677">Repeat</keyword>
<sequence>MKIMKINNIDVMKENDIVFSNTAGFWSGPVEIECPAEIRQGVYQVDKIGAFSYMGGKSTHMLHIESIGRFCAIAGNVVAGAMEHPAHFLSPHPIMQGVFKWKALDDFKLKNKDMLWKSRTFNNQINKDRFGKIKIGNDVWIGEGAFIRRGVKIGDGAIIASHSVVSKDVAPYSIVGGVPAKHIKFRFEDNIIEQLIEIKWWDYGLSALEGVDFTDINKAIKKIRENIDSGVAEKFTPNVIRINKDGVAEKI</sequence>
<dbReference type="PATRIC" id="fig|941280.3.peg.2122"/>